<dbReference type="OrthoDB" id="9806170at2"/>
<dbReference type="AlphaFoldDB" id="A0A498Q9W7"/>
<proteinExistence type="inferred from homology"/>
<dbReference type="PROSITE" id="PS00373">
    <property type="entry name" value="GART"/>
    <property type="match status" value="1"/>
</dbReference>
<evidence type="ECO:0000256" key="1">
    <source>
        <dbReference type="ARBA" id="ARBA00005054"/>
    </source>
</evidence>
<dbReference type="Pfam" id="PF00551">
    <property type="entry name" value="Formyl_trans_N"/>
    <property type="match status" value="1"/>
</dbReference>
<keyword evidence="9" id="KW-1185">Reference proteome</keyword>
<comment type="pathway">
    <text evidence="1 6">Purine metabolism; IMP biosynthesis via de novo pathway; N(2)-formyl-N(1)-(5-phospho-D-ribosyl)glycinamide from N(1)-(5-phospho-D-ribosyl)glycinamide (10-formyl THF route): step 1/1.</text>
</comment>
<evidence type="ECO:0000313" key="9">
    <source>
        <dbReference type="Proteomes" id="UP000273307"/>
    </source>
</evidence>
<dbReference type="RefSeq" id="WP_122497986.1">
    <property type="nucleotide sequence ID" value="NZ_UPHP01000120.1"/>
</dbReference>
<dbReference type="EC" id="2.1.2.2" evidence="6"/>
<comment type="catalytic activity">
    <reaction evidence="5 6">
        <text>N(1)-(5-phospho-beta-D-ribosyl)glycinamide + (6R)-10-formyltetrahydrofolate = N(2)-formyl-N(1)-(5-phospho-beta-D-ribosyl)glycinamide + (6S)-5,6,7,8-tetrahydrofolate + H(+)</text>
        <dbReference type="Rhea" id="RHEA:15053"/>
        <dbReference type="ChEBI" id="CHEBI:15378"/>
        <dbReference type="ChEBI" id="CHEBI:57453"/>
        <dbReference type="ChEBI" id="CHEBI:143788"/>
        <dbReference type="ChEBI" id="CHEBI:147286"/>
        <dbReference type="ChEBI" id="CHEBI:195366"/>
        <dbReference type="EC" id="2.1.2.2"/>
    </reaction>
</comment>
<comment type="caution">
    <text evidence="6">Lacks conserved residue(s) required for the propagation of feature annotation.</text>
</comment>
<dbReference type="FunFam" id="3.40.50.170:FF:000008">
    <property type="entry name" value="Phosphoribosylglycinamide formyltransferase"/>
    <property type="match status" value="1"/>
</dbReference>
<protein>
    <recommendedName>
        <fullName evidence="6">Phosphoribosylglycinamide formyltransferase</fullName>
        <ecNumber evidence="6">2.1.2.2</ecNumber>
    </recommendedName>
    <alternativeName>
        <fullName evidence="6">5'-phosphoribosylglycinamide transformylase</fullName>
    </alternativeName>
    <alternativeName>
        <fullName evidence="6">GAR transformylase</fullName>
        <shortName evidence="6">GART</shortName>
    </alternativeName>
</protein>
<accession>A0A498Q9W7</accession>
<dbReference type="HAMAP" id="MF_01930">
    <property type="entry name" value="PurN"/>
    <property type="match status" value="1"/>
</dbReference>
<evidence type="ECO:0000256" key="5">
    <source>
        <dbReference type="ARBA" id="ARBA00047664"/>
    </source>
</evidence>
<feature type="site" description="Raises pKa of active site His" evidence="6">
    <location>
        <position position="154"/>
    </location>
</feature>
<feature type="binding site" evidence="6">
    <location>
        <begin position="99"/>
        <end position="102"/>
    </location>
    <ligand>
        <name>(6R)-10-formyltetrahydrofolate</name>
        <dbReference type="ChEBI" id="CHEBI:195366"/>
    </ligand>
</feature>
<dbReference type="EMBL" id="UPHP01000120">
    <property type="protein sequence ID" value="VBA42157.1"/>
    <property type="molecule type" value="Genomic_DNA"/>
</dbReference>
<dbReference type="GO" id="GO:0006189">
    <property type="term" value="P:'de novo' IMP biosynthetic process"/>
    <property type="evidence" value="ECO:0007669"/>
    <property type="project" value="UniProtKB-UniRule"/>
</dbReference>
<dbReference type="InterPro" id="IPR001555">
    <property type="entry name" value="GART_AS"/>
</dbReference>
<sequence length="209" mass="21665">MHEPLRVPPSAPARLVVLASGTGSLLNALLEAAVGEYPARVVAVGVDRDCRATEIAAQASVPSFRVRVGDYPSRDAWDAAMTEATAAHSPHLVVSAGFMRILGPQFLSKFGGRVLNTHPALLPAFPGAHGVADALSYGVKVTGCTVHLVDAGVDTGPILAQQAVPVLDGDGEETLHERIKVIERRLLVDVVAAIATGGLTCIGRKATLG</sequence>
<dbReference type="PANTHER" id="PTHR43369:SF2">
    <property type="entry name" value="PHOSPHORIBOSYLGLYCINAMIDE FORMYLTRANSFERASE"/>
    <property type="match status" value="1"/>
</dbReference>
<gene>
    <name evidence="6 8" type="primary">purN</name>
    <name evidence="8" type="ORF">LAUMK136_04431</name>
</gene>
<dbReference type="PANTHER" id="PTHR43369">
    <property type="entry name" value="PHOSPHORIBOSYLGLYCINAMIDE FORMYLTRANSFERASE"/>
    <property type="match status" value="1"/>
</dbReference>
<dbReference type="UniPathway" id="UPA00074">
    <property type="reaction ID" value="UER00126"/>
</dbReference>
<dbReference type="GO" id="GO:0005829">
    <property type="term" value="C:cytosol"/>
    <property type="evidence" value="ECO:0007669"/>
    <property type="project" value="TreeGrafter"/>
</dbReference>
<dbReference type="NCBIfam" id="TIGR00639">
    <property type="entry name" value="PurN"/>
    <property type="match status" value="1"/>
</dbReference>
<feature type="binding site" evidence="6">
    <location>
        <position position="74"/>
    </location>
    <ligand>
        <name>(6R)-10-formyltetrahydrofolate</name>
        <dbReference type="ChEBI" id="CHEBI:195366"/>
    </ligand>
</feature>
<evidence type="ECO:0000256" key="2">
    <source>
        <dbReference type="ARBA" id="ARBA00022679"/>
    </source>
</evidence>
<organism evidence="8 9">
    <name type="scientific">Mycobacterium attenuatum</name>
    <dbReference type="NCBI Taxonomy" id="2341086"/>
    <lineage>
        <taxon>Bacteria</taxon>
        <taxon>Bacillati</taxon>
        <taxon>Actinomycetota</taxon>
        <taxon>Actinomycetes</taxon>
        <taxon>Mycobacteriales</taxon>
        <taxon>Mycobacteriaceae</taxon>
        <taxon>Mycobacterium</taxon>
    </lineage>
</organism>
<keyword evidence="2 6" id="KW-0808">Transferase</keyword>
<dbReference type="Gene3D" id="3.40.50.170">
    <property type="entry name" value="Formyl transferase, N-terminal domain"/>
    <property type="match status" value="1"/>
</dbReference>
<feature type="binding site" evidence="6">
    <location>
        <position position="116"/>
    </location>
    <ligand>
        <name>(6R)-10-formyltetrahydrofolate</name>
        <dbReference type="ChEBI" id="CHEBI:195366"/>
    </ligand>
</feature>
<reference evidence="8 9" key="1">
    <citation type="submission" date="2018-09" db="EMBL/GenBank/DDBJ databases">
        <authorList>
            <person name="Tagini F."/>
        </authorList>
    </citation>
    <scope>NUCLEOTIDE SEQUENCE [LARGE SCALE GENOMIC DNA]</scope>
    <source>
        <strain evidence="8 9">MK136</strain>
    </source>
</reference>
<comment type="similarity">
    <text evidence="4 6">Belongs to the GART family.</text>
</comment>
<dbReference type="SUPFAM" id="SSF53328">
    <property type="entry name" value="Formyltransferase"/>
    <property type="match status" value="1"/>
</dbReference>
<evidence type="ECO:0000256" key="6">
    <source>
        <dbReference type="HAMAP-Rule" id="MF_01930"/>
    </source>
</evidence>
<name>A0A498Q9W7_9MYCO</name>
<dbReference type="CDD" id="cd08645">
    <property type="entry name" value="FMT_core_GART"/>
    <property type="match status" value="1"/>
</dbReference>
<dbReference type="InterPro" id="IPR004607">
    <property type="entry name" value="GART"/>
</dbReference>
<dbReference type="InterPro" id="IPR002376">
    <property type="entry name" value="Formyl_transf_N"/>
</dbReference>
<keyword evidence="3 6" id="KW-0658">Purine biosynthesis</keyword>
<evidence type="ECO:0000256" key="3">
    <source>
        <dbReference type="ARBA" id="ARBA00022755"/>
    </source>
</evidence>
<evidence type="ECO:0000259" key="7">
    <source>
        <dbReference type="Pfam" id="PF00551"/>
    </source>
</evidence>
<dbReference type="GO" id="GO:0004644">
    <property type="term" value="F:phosphoribosylglycinamide formyltransferase activity"/>
    <property type="evidence" value="ECO:0007669"/>
    <property type="project" value="UniProtKB-UniRule"/>
</dbReference>
<dbReference type="InterPro" id="IPR036477">
    <property type="entry name" value="Formyl_transf_N_sf"/>
</dbReference>
<evidence type="ECO:0000313" key="8">
    <source>
        <dbReference type="EMBL" id="VBA42157.1"/>
    </source>
</evidence>
<feature type="active site" description="Proton donor" evidence="6">
    <location>
        <position position="118"/>
    </location>
</feature>
<comment type="function">
    <text evidence="6">Catalyzes the transfer of a formyl group from 10-formyltetrahydrofolate to 5-phospho-ribosyl-glycinamide (GAR), producing 5-phospho-ribosyl-N-formylglycinamide (FGAR) and tetrahydrofolate.</text>
</comment>
<feature type="domain" description="Formyl transferase N-terminal" evidence="7">
    <location>
        <begin position="14"/>
        <end position="191"/>
    </location>
</feature>
<evidence type="ECO:0000256" key="4">
    <source>
        <dbReference type="ARBA" id="ARBA00038440"/>
    </source>
</evidence>
<dbReference type="Proteomes" id="UP000273307">
    <property type="component" value="Unassembled WGS sequence"/>
</dbReference>